<dbReference type="Gene3D" id="2.60.40.3080">
    <property type="match status" value="1"/>
</dbReference>
<dbReference type="Proteomes" id="UP000298285">
    <property type="component" value="Unassembled WGS sequence"/>
</dbReference>
<evidence type="ECO:0000313" key="1">
    <source>
        <dbReference type="EMBL" id="TFU89343.1"/>
    </source>
</evidence>
<sequence length="91" mass="10752">MKYESASLRARTGKEQVIVFQDLDKLKIYTNVPFITTIEIRDKNNILYKIQHKLPSLEELEINLGDLESEVYTLIIFLSEDDYYIGDFFIE</sequence>
<evidence type="ECO:0008006" key="3">
    <source>
        <dbReference type="Google" id="ProtNLM"/>
    </source>
</evidence>
<dbReference type="AlphaFoldDB" id="A0A4Y9ILI1"/>
<dbReference type="RefSeq" id="WP_135105640.1">
    <property type="nucleotide sequence ID" value="NZ_SPPK01000003.1"/>
</dbReference>
<protein>
    <recommendedName>
        <fullName evidence="3">DUF3244 domain-containing protein</fullName>
    </recommendedName>
</protein>
<proteinExistence type="predicted"/>
<evidence type="ECO:0000313" key="2">
    <source>
        <dbReference type="Proteomes" id="UP000298285"/>
    </source>
</evidence>
<organism evidence="1 2">
    <name type="scientific">Dysgonomonas mossii</name>
    <dbReference type="NCBI Taxonomy" id="163665"/>
    <lineage>
        <taxon>Bacteria</taxon>
        <taxon>Pseudomonadati</taxon>
        <taxon>Bacteroidota</taxon>
        <taxon>Bacteroidia</taxon>
        <taxon>Bacteroidales</taxon>
        <taxon>Dysgonomonadaceae</taxon>
        <taxon>Dysgonomonas</taxon>
    </lineage>
</organism>
<accession>A0A4Y9ILI1</accession>
<name>A0A4Y9ILI1_9BACT</name>
<comment type="caution">
    <text evidence="1">The sequence shown here is derived from an EMBL/GenBank/DDBJ whole genome shotgun (WGS) entry which is preliminary data.</text>
</comment>
<dbReference type="EMBL" id="SPPK01000003">
    <property type="protein sequence ID" value="TFU89343.1"/>
    <property type="molecule type" value="Genomic_DNA"/>
</dbReference>
<gene>
    <name evidence="1" type="ORF">E4T88_11685</name>
</gene>
<reference evidence="1 2" key="1">
    <citation type="submission" date="2019-03" db="EMBL/GenBank/DDBJ databases">
        <title>Diversity of the mouse oral microbiome.</title>
        <authorList>
            <person name="Joseph S."/>
            <person name="Aduse-Opoku J."/>
            <person name="Curtis M."/>
            <person name="Wade W."/>
            <person name="Hashim A."/>
        </authorList>
    </citation>
    <scope>NUCLEOTIDE SEQUENCE [LARGE SCALE GENOMIC DNA]</scope>
    <source>
        <strain evidence="1 2">P11</strain>
    </source>
</reference>